<dbReference type="EMBL" id="JABANN010000074">
    <property type="protein sequence ID" value="KAF4672533.1"/>
    <property type="molecule type" value="Genomic_DNA"/>
</dbReference>
<gene>
    <name evidence="1" type="ORF">FOL46_008826</name>
</gene>
<organism evidence="1 2">
    <name type="scientific">Perkinsus olseni</name>
    <name type="common">Perkinsus atlanticus</name>
    <dbReference type="NCBI Taxonomy" id="32597"/>
    <lineage>
        <taxon>Eukaryota</taxon>
        <taxon>Sar</taxon>
        <taxon>Alveolata</taxon>
        <taxon>Perkinsozoa</taxon>
        <taxon>Perkinsea</taxon>
        <taxon>Perkinsida</taxon>
        <taxon>Perkinsidae</taxon>
        <taxon>Perkinsus</taxon>
    </lineage>
</organism>
<comment type="caution">
    <text evidence="1">The sequence shown here is derived from an EMBL/GenBank/DDBJ whole genome shotgun (WGS) entry which is preliminary data.</text>
</comment>
<sequence length="257" mass="28626">MVSVYQHNQGHRPVALDLLHHRLRSTLVDFICLQEPSSSTRKLTGLTSLVTSTSAYVEMKVLSKLKGRSYGVASLYLHGSDMPRREAAMTEVEETASFNLISPKSPQTDFRLRRYFPHGGTLGCQLIGRFVDTDGAVPRYPSKGYPTRDFGQGQIDLSRLIPPGRGCSGRQDLKYRLRVREDLPGLVTRCRDNPADCFQNSKEFAIRNSSVGGELPEIGVDLYGLTINDQSSAGLDVLDYRAIREDGILLYQGDHYA</sequence>
<proteinExistence type="predicted"/>
<evidence type="ECO:0000313" key="1">
    <source>
        <dbReference type="EMBL" id="KAF4672533.1"/>
    </source>
</evidence>
<dbReference type="Proteomes" id="UP000572268">
    <property type="component" value="Unassembled WGS sequence"/>
</dbReference>
<evidence type="ECO:0000313" key="2">
    <source>
        <dbReference type="Proteomes" id="UP000572268"/>
    </source>
</evidence>
<name>A0A7J6MLS3_PEROL</name>
<protein>
    <submittedName>
        <fullName evidence="1">Uncharacterized protein</fullName>
    </submittedName>
</protein>
<reference evidence="1 2" key="1">
    <citation type="submission" date="2020-04" db="EMBL/GenBank/DDBJ databases">
        <title>Perkinsus olseni comparative genomics.</title>
        <authorList>
            <person name="Bogema D.R."/>
        </authorList>
    </citation>
    <scope>NUCLEOTIDE SEQUENCE [LARGE SCALE GENOMIC DNA]</scope>
    <source>
        <strain evidence="1">ATCC PRA-31</strain>
    </source>
</reference>
<dbReference type="AlphaFoldDB" id="A0A7J6MLS3"/>
<accession>A0A7J6MLS3</accession>